<dbReference type="EMBL" id="JAJA02000001">
    <property type="protein sequence ID" value="KWS05267.1"/>
    <property type="molecule type" value="Genomic_DNA"/>
</dbReference>
<feature type="transmembrane region" description="Helical" evidence="6">
    <location>
        <begin position="43"/>
        <end position="64"/>
    </location>
</feature>
<evidence type="ECO:0000259" key="7">
    <source>
        <dbReference type="Pfam" id="PF06271"/>
    </source>
</evidence>
<evidence type="ECO:0000256" key="3">
    <source>
        <dbReference type="ARBA" id="ARBA00022692"/>
    </source>
</evidence>
<dbReference type="GO" id="GO:0005886">
    <property type="term" value="C:plasma membrane"/>
    <property type="evidence" value="ECO:0007669"/>
    <property type="project" value="UniProtKB-SubCell"/>
</dbReference>
<accession>A0A108U9Y8</accession>
<dbReference type="InterPro" id="IPR051791">
    <property type="entry name" value="Pra-immunoreactive"/>
</dbReference>
<dbReference type="Proteomes" id="UP000023435">
    <property type="component" value="Unassembled WGS sequence"/>
</dbReference>
<dbReference type="RefSeq" id="WP_082723632.1">
    <property type="nucleotide sequence ID" value="NZ_JAJA02000001.1"/>
</dbReference>
<keyword evidence="4 6" id="KW-1133">Transmembrane helix</keyword>
<evidence type="ECO:0000256" key="1">
    <source>
        <dbReference type="ARBA" id="ARBA00004651"/>
    </source>
</evidence>
<evidence type="ECO:0000256" key="4">
    <source>
        <dbReference type="ARBA" id="ARBA00022989"/>
    </source>
</evidence>
<keyword evidence="3 6" id="KW-0812">Transmembrane</keyword>
<dbReference type="OrthoDB" id="9793824at2"/>
<evidence type="ECO:0000256" key="6">
    <source>
        <dbReference type="SAM" id="Phobius"/>
    </source>
</evidence>
<evidence type="ECO:0000256" key="5">
    <source>
        <dbReference type="ARBA" id="ARBA00023136"/>
    </source>
</evidence>
<evidence type="ECO:0000313" key="8">
    <source>
        <dbReference type="EMBL" id="KWS05267.1"/>
    </source>
</evidence>
<evidence type="ECO:0000256" key="2">
    <source>
        <dbReference type="ARBA" id="ARBA00022475"/>
    </source>
</evidence>
<feature type="transmembrane region" description="Helical" evidence="6">
    <location>
        <begin position="70"/>
        <end position="92"/>
    </location>
</feature>
<reference evidence="8 9" key="1">
    <citation type="journal article" date="2014" name="Genome Announc.">
        <title>Draft Genome Sequence of Lysobacter capsici AZ78, a Bacterium Antagonistic to Plant-Pathogenic Oomycetes.</title>
        <authorList>
            <person name="Puopolo G."/>
            <person name="Sonego P."/>
            <person name="Engelen K."/>
            <person name="Pertot I."/>
        </authorList>
    </citation>
    <scope>NUCLEOTIDE SEQUENCE [LARGE SCALE GENOMIC DNA]</scope>
    <source>
        <strain evidence="8 9">AZ78</strain>
    </source>
</reference>
<dbReference type="AlphaFoldDB" id="A0A108U9Y8"/>
<keyword evidence="9" id="KW-1185">Reference proteome</keyword>
<keyword evidence="5 6" id="KW-0472">Membrane</keyword>
<organism evidence="8 9">
    <name type="scientific">Lysobacter capsici AZ78</name>
    <dbReference type="NCBI Taxonomy" id="1444315"/>
    <lineage>
        <taxon>Bacteria</taxon>
        <taxon>Pseudomonadati</taxon>
        <taxon>Pseudomonadota</taxon>
        <taxon>Gammaproteobacteria</taxon>
        <taxon>Lysobacterales</taxon>
        <taxon>Lysobacteraceae</taxon>
        <taxon>Lysobacter</taxon>
    </lineage>
</organism>
<feature type="domain" description="RDD" evidence="7">
    <location>
        <begin position="34"/>
        <end position="147"/>
    </location>
</feature>
<dbReference type="Pfam" id="PF06271">
    <property type="entry name" value="RDD"/>
    <property type="match status" value="1"/>
</dbReference>
<dbReference type="PANTHER" id="PTHR36115">
    <property type="entry name" value="PROLINE-RICH ANTIGEN HOMOLOG-RELATED"/>
    <property type="match status" value="1"/>
</dbReference>
<comment type="caution">
    <text evidence="8">The sequence shown here is derived from an EMBL/GenBank/DDBJ whole genome shotgun (WGS) entry which is preliminary data.</text>
</comment>
<gene>
    <name evidence="8" type="ORF">AZ78_2818</name>
</gene>
<evidence type="ECO:0000313" key="9">
    <source>
        <dbReference type="Proteomes" id="UP000023435"/>
    </source>
</evidence>
<name>A0A108U9Y8_9GAMM</name>
<dbReference type="InterPro" id="IPR010432">
    <property type="entry name" value="RDD"/>
</dbReference>
<comment type="subcellular location">
    <subcellularLocation>
        <location evidence="1">Cell membrane</location>
        <topology evidence="1">Multi-pass membrane protein</topology>
    </subcellularLocation>
</comment>
<keyword evidence="2" id="KW-1003">Cell membrane</keyword>
<dbReference type="PANTHER" id="PTHR36115:SF4">
    <property type="entry name" value="MEMBRANE PROTEIN"/>
    <property type="match status" value="1"/>
</dbReference>
<protein>
    <recommendedName>
        <fullName evidence="7">RDD domain-containing protein</fullName>
    </recommendedName>
</protein>
<sequence>MNDSHNPYQVVPRSVDPYAAPASSVVHEVELEPAGRGLRFLNYLIDSLALGSTFGFVLGVLGAIPRDPIAFMFLNIGATFVYYTIMEGAFGVTLGKLATGTRVVDENGDPPSPGQAMIRSLCRFIPFEPFSLLFSGERRTGWHDSLAGTLVVKKI</sequence>
<proteinExistence type="predicted"/>